<keyword evidence="5" id="KW-1185">Reference proteome</keyword>
<dbReference type="GO" id="GO:0003676">
    <property type="term" value="F:nucleic acid binding"/>
    <property type="evidence" value="ECO:0007669"/>
    <property type="project" value="InterPro"/>
</dbReference>
<keyword evidence="1" id="KW-0479">Metal-binding</keyword>
<dbReference type="AlphaFoldDB" id="A0A6G0SUL1"/>
<dbReference type="EMBL" id="VYZN01002547">
    <property type="protein sequence ID" value="KAE9521654.1"/>
    <property type="molecule type" value="Genomic_DNA"/>
</dbReference>
<dbReference type="OrthoDB" id="6630759at2759"/>
<dbReference type="GO" id="GO:0003824">
    <property type="term" value="F:catalytic activity"/>
    <property type="evidence" value="ECO:0007669"/>
    <property type="project" value="InterPro"/>
</dbReference>
<dbReference type="PANTHER" id="PTHR33273:SF4">
    <property type="entry name" value="ENDONUCLEASE_EXONUCLEASE_PHOSPHATASE DOMAIN-CONTAINING PROTEIN"/>
    <property type="match status" value="1"/>
</dbReference>
<feature type="region of interest" description="Disordered" evidence="2">
    <location>
        <begin position="126"/>
        <end position="145"/>
    </location>
</feature>
<dbReference type="GO" id="GO:0008270">
    <property type="term" value="F:zinc ion binding"/>
    <property type="evidence" value="ECO:0007669"/>
    <property type="project" value="UniProtKB-KW"/>
</dbReference>
<comment type="caution">
    <text evidence="4">The sequence shown here is derived from an EMBL/GenBank/DDBJ whole genome shotgun (WGS) entry which is preliminary data.</text>
</comment>
<dbReference type="Proteomes" id="UP000475862">
    <property type="component" value="Unassembled WGS sequence"/>
</dbReference>
<dbReference type="InterPro" id="IPR001878">
    <property type="entry name" value="Znf_CCHC"/>
</dbReference>
<feature type="domain" description="CCHC-type" evidence="3">
    <location>
        <begin position="422"/>
        <end position="437"/>
    </location>
</feature>
<dbReference type="InterPro" id="IPR036691">
    <property type="entry name" value="Endo/exonu/phosph_ase_sf"/>
</dbReference>
<protein>
    <recommendedName>
        <fullName evidence="3">CCHC-type domain-containing protein</fullName>
    </recommendedName>
</protein>
<dbReference type="InterPro" id="IPR005135">
    <property type="entry name" value="Endo/exonuclease/phosphatase"/>
</dbReference>
<keyword evidence="1" id="KW-0862">Zinc</keyword>
<dbReference type="PANTHER" id="PTHR33273">
    <property type="entry name" value="DOMAIN-CONTAINING PROTEIN, PUTATIVE-RELATED"/>
    <property type="match status" value="1"/>
</dbReference>
<dbReference type="Gene3D" id="3.60.10.10">
    <property type="entry name" value="Endonuclease/exonuclease/phosphatase"/>
    <property type="match status" value="1"/>
</dbReference>
<keyword evidence="1" id="KW-0863">Zinc-finger</keyword>
<evidence type="ECO:0000256" key="1">
    <source>
        <dbReference type="PROSITE-ProRule" id="PRU00047"/>
    </source>
</evidence>
<proteinExistence type="predicted"/>
<gene>
    <name evidence="4" type="ORF">AGLY_017950</name>
</gene>
<reference evidence="4 5" key="1">
    <citation type="submission" date="2019-08" db="EMBL/GenBank/DDBJ databases">
        <title>The genome of the soybean aphid Biotype 1, its phylome, world population structure and adaptation to the North American continent.</title>
        <authorList>
            <person name="Giordano R."/>
            <person name="Donthu R.K."/>
            <person name="Hernandez A.G."/>
            <person name="Wright C.L."/>
            <person name="Zimin A.V."/>
        </authorList>
    </citation>
    <scope>NUCLEOTIDE SEQUENCE [LARGE SCALE GENOMIC DNA]</scope>
    <source>
        <tissue evidence="4">Whole aphids</tissue>
    </source>
</reference>
<dbReference type="SUPFAM" id="SSF56219">
    <property type="entry name" value="DNase I-like"/>
    <property type="match status" value="1"/>
</dbReference>
<feature type="region of interest" description="Disordered" evidence="2">
    <location>
        <begin position="99"/>
        <end position="119"/>
    </location>
</feature>
<evidence type="ECO:0000313" key="4">
    <source>
        <dbReference type="EMBL" id="KAE9521654.1"/>
    </source>
</evidence>
<organism evidence="4 5">
    <name type="scientific">Aphis glycines</name>
    <name type="common">Soybean aphid</name>
    <dbReference type="NCBI Taxonomy" id="307491"/>
    <lineage>
        <taxon>Eukaryota</taxon>
        <taxon>Metazoa</taxon>
        <taxon>Ecdysozoa</taxon>
        <taxon>Arthropoda</taxon>
        <taxon>Hexapoda</taxon>
        <taxon>Insecta</taxon>
        <taxon>Pterygota</taxon>
        <taxon>Neoptera</taxon>
        <taxon>Paraneoptera</taxon>
        <taxon>Hemiptera</taxon>
        <taxon>Sternorrhyncha</taxon>
        <taxon>Aphidomorpha</taxon>
        <taxon>Aphidoidea</taxon>
        <taxon>Aphididae</taxon>
        <taxon>Aphidini</taxon>
        <taxon>Aphis</taxon>
        <taxon>Aphis</taxon>
    </lineage>
</organism>
<feature type="compositionally biased region" description="Basic and acidic residues" evidence="2">
    <location>
        <begin position="99"/>
        <end position="117"/>
    </location>
</feature>
<evidence type="ECO:0000313" key="5">
    <source>
        <dbReference type="Proteomes" id="UP000475862"/>
    </source>
</evidence>
<dbReference type="Pfam" id="PF14529">
    <property type="entry name" value="Exo_endo_phos_2"/>
    <property type="match status" value="1"/>
</dbReference>
<sequence length="1050" mass="118811">MAGRMVVVMWQWRYHGRVVVMWRLWYHGRVVGGGDGSGGGGVYIKNGCIEINIDGLVGRGSYLRTDKIDICPGPAWPRSPPVTIINYFKKFGVERLENGKEKSGEKRNGKENKGQLEEEREGAPFIFTGSLGDETPQRSNKRIKDEEGEGVDKLTYGAGSILDKVELRDYTCILGRRGRELSYELLQRKRPKKPKKKVNLVPKKKGKNRVETLVRPLLEQPKPKAAEWTTVKRKEKKKKSKSSKRVVPNEVRILFEETQKVREKNQGGYVLNWAPSGKEGSERPKVAPEATEVQIIKNLWEVLSKKKCVLRFRKLKKVVGDRFFARHPSGGERNPHIIVHGVGIEVKDDEVAVLLEEQNESSVNLAAEWFKNLELVSHKSRVTRKGRDIEFVVTPEVLGQIVGQTLCVGLSRCRVGPSVNVRRCYRCHRYGHMGATCNAPSVVCGRCAGSHHAAHCVARPTEIRCTSCAASGWECDHVSGDTVKCRTWEVNLGRGKLATDDLLSEIRERGLDVVLIQEPFVTGSGTFASLGRFPTRLIMGYSPGEKPAAAVLVVNPSLGATLITQFSRTHLVIVEILCGEKSLYVGSTYCQFSDETDVHVKRLESMIRDLGGVDWLIGGDFNARSTLWNDTHTDDRGEKAEDMIMSGEMICCNNGSVPTFQTSMGSAILDLTLASVKVAASIREWKVHDNAITSDHGLITFGYDDIEEGDIEERKSKSFNVRKADWNVFRQRLAEKLFDGQSAWLEKDIQSRVDYLTRALNEACRKSMPMIKSRKVEAPSWFTETLDTQRRIVKRIRRKIGKSHALGFEERTAALEEIYRRERNKYTEGRRKEQMRTWRKFTTEEGNEKPWWSTYRWCKEGANTDSRESTIGVTGAYRTTSTKALPVLAGVLPLDLVARQWGRLARSRRTGLGKEQVRDIEEEGIAEWQTRWEASEKGRLTYVEVDHESSQFLKGHGGFMAYLHRFSKSETDECQQCGCLDMAEHVVFECEALSDTRKALRYLVEVGGQPWPCQLSFLVGSPELWKEFRLFMRGTSDFRGHVVGRPLDEV</sequence>
<evidence type="ECO:0000256" key="2">
    <source>
        <dbReference type="SAM" id="MobiDB-lite"/>
    </source>
</evidence>
<evidence type="ECO:0000259" key="3">
    <source>
        <dbReference type="PROSITE" id="PS50158"/>
    </source>
</evidence>
<dbReference type="PROSITE" id="PS50158">
    <property type="entry name" value="ZF_CCHC"/>
    <property type="match status" value="1"/>
</dbReference>
<name>A0A6G0SUL1_APHGL</name>
<accession>A0A6G0SUL1</accession>